<feature type="region of interest" description="Disordered" evidence="1">
    <location>
        <begin position="138"/>
        <end position="244"/>
    </location>
</feature>
<reference evidence="2" key="1">
    <citation type="submission" date="2021-01" db="EMBL/GenBank/DDBJ databases">
        <authorList>
            <person name="Corre E."/>
            <person name="Pelletier E."/>
            <person name="Niang G."/>
            <person name="Scheremetjew M."/>
            <person name="Finn R."/>
            <person name="Kale V."/>
            <person name="Holt S."/>
            <person name="Cochrane G."/>
            <person name="Meng A."/>
            <person name="Brown T."/>
            <person name="Cohen L."/>
        </authorList>
    </citation>
    <scope>NUCLEOTIDE SEQUENCE</scope>
    <source>
        <strain evidence="2">379</strain>
    </source>
</reference>
<feature type="compositionally biased region" description="Basic and acidic residues" evidence="1">
    <location>
        <begin position="145"/>
        <end position="155"/>
    </location>
</feature>
<evidence type="ECO:0000256" key="1">
    <source>
        <dbReference type="SAM" id="MobiDB-lite"/>
    </source>
</evidence>
<accession>A0A7S3TNB8</accession>
<sequence>MQAEYEAELDALHERLAAAEAPPETCRSAGRSVATSTALPAAGGDADDERTYRRASAPPTTPRTPASQARAGEFRWPPPAAAGGGGEEAAEGQFDWAKASVSPCAAEQAAEQAAERAAEQAAEGGAACDGVRFASATTQQLRVKTSPDKAPERPASRASSGGRKRPGSAAARSPAPSSSSASVPSVSPQQPLSSPRWGGDVACSASLPEQPFGQPSRRSSRRRSFAASERASSAYGDRASSAFGDTDAELVAVGVGADEGAVAPRAASVPLAQRKSAADPALDALLDQYLEHMRGVSGGDRSSQDDGDPPPHNTAPAEYWSGSTPPRGAAAEHAERRAGQRAGGARGAASLQGEGDNDSCARNASTAPGRVRWAEAIEARRRSSVDSSQEGGWGYHAAGEGKDERRGSDSPYCEDRSSRYDDASDDASETRWVAVATGR</sequence>
<feature type="compositionally biased region" description="Basic and acidic residues" evidence="1">
    <location>
        <begin position="372"/>
        <end position="384"/>
    </location>
</feature>
<feature type="region of interest" description="Disordered" evidence="1">
    <location>
        <begin position="293"/>
        <end position="439"/>
    </location>
</feature>
<organism evidence="2">
    <name type="scientific">Emiliania huxleyi</name>
    <name type="common">Coccolithophore</name>
    <name type="synonym">Pontosphaera huxleyi</name>
    <dbReference type="NCBI Taxonomy" id="2903"/>
    <lineage>
        <taxon>Eukaryota</taxon>
        <taxon>Haptista</taxon>
        <taxon>Haptophyta</taxon>
        <taxon>Prymnesiophyceae</taxon>
        <taxon>Isochrysidales</taxon>
        <taxon>Noelaerhabdaceae</taxon>
        <taxon>Emiliania</taxon>
    </lineage>
</organism>
<dbReference type="AlphaFoldDB" id="A0A7S3TNB8"/>
<feature type="compositionally biased region" description="Low complexity" evidence="1">
    <location>
        <begin position="54"/>
        <end position="71"/>
    </location>
</feature>
<feature type="compositionally biased region" description="Basic and acidic residues" evidence="1">
    <location>
        <begin position="399"/>
        <end position="422"/>
    </location>
</feature>
<feature type="compositionally biased region" description="Low complexity" evidence="1">
    <location>
        <begin position="225"/>
        <end position="234"/>
    </location>
</feature>
<name>A0A7S3TNB8_EMIHU</name>
<evidence type="ECO:0000313" key="2">
    <source>
        <dbReference type="EMBL" id="CAE0588918.1"/>
    </source>
</evidence>
<feature type="region of interest" description="Disordered" evidence="1">
    <location>
        <begin position="15"/>
        <end position="126"/>
    </location>
</feature>
<protein>
    <submittedName>
        <fullName evidence="2">Uncharacterized protein</fullName>
    </submittedName>
</protein>
<dbReference type="EMBL" id="HBIR01052758">
    <property type="protein sequence ID" value="CAE0588918.1"/>
    <property type="molecule type" value="Transcribed_RNA"/>
</dbReference>
<proteinExistence type="predicted"/>
<feature type="compositionally biased region" description="Low complexity" evidence="1">
    <location>
        <begin position="156"/>
        <end position="196"/>
    </location>
</feature>
<gene>
    <name evidence="2" type="ORF">EHUX00137_LOCUS41177</name>
</gene>